<dbReference type="Proteomes" id="UP001283361">
    <property type="component" value="Unassembled WGS sequence"/>
</dbReference>
<gene>
    <name evidence="4" type="ORF">RRG08_034846</name>
</gene>
<dbReference type="InterPro" id="IPR016186">
    <property type="entry name" value="C-type_lectin-like/link_sf"/>
</dbReference>
<dbReference type="AlphaFoldDB" id="A0AAE1AM00"/>
<dbReference type="PANTHER" id="PTHR22801">
    <property type="entry name" value="LITHOSTATHINE"/>
    <property type="match status" value="1"/>
</dbReference>
<name>A0AAE1AM00_9GAST</name>
<evidence type="ECO:0000313" key="4">
    <source>
        <dbReference type="EMBL" id="KAK3790284.1"/>
    </source>
</evidence>
<feature type="signal peptide" evidence="2">
    <location>
        <begin position="1"/>
        <end position="17"/>
    </location>
</feature>
<feature type="chain" id="PRO_5042003647" description="C-type lectin domain-containing protein" evidence="2">
    <location>
        <begin position="18"/>
        <end position="336"/>
    </location>
</feature>
<dbReference type="Pfam" id="PF00059">
    <property type="entry name" value="Lectin_C"/>
    <property type="match status" value="1"/>
</dbReference>
<feature type="region of interest" description="Disordered" evidence="1">
    <location>
        <begin position="191"/>
        <end position="316"/>
    </location>
</feature>
<dbReference type="InterPro" id="IPR001304">
    <property type="entry name" value="C-type_lectin-like"/>
</dbReference>
<dbReference type="CDD" id="cd00037">
    <property type="entry name" value="CLECT"/>
    <property type="match status" value="1"/>
</dbReference>
<dbReference type="InterPro" id="IPR016187">
    <property type="entry name" value="CTDL_fold"/>
</dbReference>
<dbReference type="PROSITE" id="PS50041">
    <property type="entry name" value="C_TYPE_LECTIN_2"/>
    <property type="match status" value="1"/>
</dbReference>
<dbReference type="InterPro" id="IPR050801">
    <property type="entry name" value="Ca-Dep_Lectins_ImmuneDev"/>
</dbReference>
<proteinExistence type="predicted"/>
<evidence type="ECO:0000259" key="3">
    <source>
        <dbReference type="PROSITE" id="PS50041"/>
    </source>
</evidence>
<dbReference type="SUPFAM" id="SSF56436">
    <property type="entry name" value="C-type lectin-like"/>
    <property type="match status" value="1"/>
</dbReference>
<reference evidence="4" key="1">
    <citation type="journal article" date="2023" name="G3 (Bethesda)">
        <title>A reference genome for the long-term kleptoplast-retaining sea slug Elysia crispata morphotype clarki.</title>
        <authorList>
            <person name="Eastman K.E."/>
            <person name="Pendleton A.L."/>
            <person name="Shaikh M.A."/>
            <person name="Suttiyut T."/>
            <person name="Ogas R."/>
            <person name="Tomko P."/>
            <person name="Gavelis G."/>
            <person name="Widhalm J.R."/>
            <person name="Wisecaver J.H."/>
        </authorList>
    </citation>
    <scope>NUCLEOTIDE SEQUENCE</scope>
    <source>
        <strain evidence="4">ECLA1</strain>
    </source>
</reference>
<evidence type="ECO:0000256" key="1">
    <source>
        <dbReference type="SAM" id="MobiDB-lite"/>
    </source>
</evidence>
<evidence type="ECO:0000313" key="5">
    <source>
        <dbReference type="Proteomes" id="UP001283361"/>
    </source>
</evidence>
<evidence type="ECO:0000256" key="2">
    <source>
        <dbReference type="SAM" id="SignalP"/>
    </source>
</evidence>
<feature type="compositionally biased region" description="Basic and acidic residues" evidence="1">
    <location>
        <begin position="206"/>
        <end position="301"/>
    </location>
</feature>
<dbReference type="EMBL" id="JAWDGP010001550">
    <property type="protein sequence ID" value="KAK3790284.1"/>
    <property type="molecule type" value="Genomic_DNA"/>
</dbReference>
<feature type="domain" description="C-type lectin" evidence="3">
    <location>
        <begin position="42"/>
        <end position="158"/>
    </location>
</feature>
<keyword evidence="5" id="KW-1185">Reference proteome</keyword>
<keyword evidence="2" id="KW-0732">Signal</keyword>
<dbReference type="PANTHER" id="PTHR22801:SF63">
    <property type="entry name" value="C-TYPE LECTIN DOMAIN-CONTAINING PROTEIN"/>
    <property type="match status" value="1"/>
</dbReference>
<dbReference type="SMART" id="SM00034">
    <property type="entry name" value="CLECT"/>
    <property type="match status" value="1"/>
</dbReference>
<accession>A0AAE1AM00</accession>
<dbReference type="Gene3D" id="3.10.100.10">
    <property type="entry name" value="Mannose-Binding Protein A, subunit A"/>
    <property type="match status" value="1"/>
</dbReference>
<organism evidence="4 5">
    <name type="scientific">Elysia crispata</name>
    <name type="common">lettuce slug</name>
    <dbReference type="NCBI Taxonomy" id="231223"/>
    <lineage>
        <taxon>Eukaryota</taxon>
        <taxon>Metazoa</taxon>
        <taxon>Spiralia</taxon>
        <taxon>Lophotrochozoa</taxon>
        <taxon>Mollusca</taxon>
        <taxon>Gastropoda</taxon>
        <taxon>Heterobranchia</taxon>
        <taxon>Euthyneura</taxon>
        <taxon>Panpulmonata</taxon>
        <taxon>Sacoglossa</taxon>
        <taxon>Placobranchoidea</taxon>
        <taxon>Plakobranchidae</taxon>
        <taxon>Elysia</taxon>
    </lineage>
</organism>
<protein>
    <recommendedName>
        <fullName evidence="3">C-type lectin domain-containing protein</fullName>
    </recommendedName>
</protein>
<comment type="caution">
    <text evidence="4">The sequence shown here is derived from an EMBL/GenBank/DDBJ whole genome shotgun (WGS) entry which is preliminary data.</text>
</comment>
<sequence>MSFVGACFLLFVSVVTAAERTLQNSCPSGVLKTVDPYYLQVQNGSCFQFVKNKMRTYGDASADCRKYGGTLALPKTQSLNDYLIVQSVKRYRMLSPIWIGLHDLRKEKEFVWEDNTAMEWNNFAKGNGPDNNIFRRGLEDCVAIDPYDDGLWHDFQCNTGFIASVTFSSPKKMYICQYTIDLVDDKGDLNLKKGDQKNNSQQDNGHQVKDQQDKDQQDKDQQDKDQQDKDQQDKDQQDKDQQDKDQQDKDQQDKDQQDKDQQDKDQQDKDQQDKDQQDKDQQDKDQQVKDTPDKDQQDRDQPVLNDNGCQTFNCDKDCGMSGYKRDGKDCQICECN</sequence>